<dbReference type="AlphaFoldDB" id="A0A2S5JHR9"/>
<organism evidence="2 3">
    <name type="scientific">Albidovulum inexpectatum</name>
    <dbReference type="NCBI Taxonomy" id="196587"/>
    <lineage>
        <taxon>Bacteria</taxon>
        <taxon>Pseudomonadati</taxon>
        <taxon>Pseudomonadota</taxon>
        <taxon>Alphaproteobacteria</taxon>
        <taxon>Rhodobacterales</taxon>
        <taxon>Paracoccaceae</taxon>
        <taxon>Albidovulum</taxon>
    </lineage>
</organism>
<feature type="domain" description="Methyltransferase" evidence="1">
    <location>
        <begin position="47"/>
        <end position="132"/>
    </location>
</feature>
<dbReference type="EMBL" id="PRDS01000004">
    <property type="protein sequence ID" value="PPB80959.1"/>
    <property type="molecule type" value="Genomic_DNA"/>
</dbReference>
<gene>
    <name evidence="2" type="ORF">LV82_01692</name>
</gene>
<dbReference type="Proteomes" id="UP000239736">
    <property type="component" value="Unassembled WGS sequence"/>
</dbReference>
<reference evidence="2 3" key="1">
    <citation type="submission" date="2018-01" db="EMBL/GenBank/DDBJ databases">
        <title>Genomic Encyclopedia of Archaeal and Bacterial Type Strains, Phase II (KMG-II): from individual species to whole genera.</title>
        <authorList>
            <person name="Goeker M."/>
        </authorList>
    </citation>
    <scope>NUCLEOTIDE SEQUENCE [LARGE SCALE GENOMIC DNA]</scope>
    <source>
        <strain evidence="2 3">DSM 12048</strain>
    </source>
</reference>
<dbReference type="InterPro" id="IPR041698">
    <property type="entry name" value="Methyltransf_25"/>
</dbReference>
<dbReference type="Gene3D" id="3.40.50.150">
    <property type="entry name" value="Vaccinia Virus protein VP39"/>
    <property type="match status" value="1"/>
</dbReference>
<dbReference type="Pfam" id="PF13649">
    <property type="entry name" value="Methyltransf_25"/>
    <property type="match status" value="1"/>
</dbReference>
<evidence type="ECO:0000313" key="3">
    <source>
        <dbReference type="Proteomes" id="UP000239736"/>
    </source>
</evidence>
<dbReference type="CDD" id="cd02440">
    <property type="entry name" value="AdoMet_MTases"/>
    <property type="match status" value="1"/>
</dbReference>
<dbReference type="OrthoDB" id="9788660at2"/>
<dbReference type="SUPFAM" id="SSF53335">
    <property type="entry name" value="S-adenosyl-L-methionine-dependent methyltransferases"/>
    <property type="match status" value="1"/>
</dbReference>
<name>A0A2S5JHR9_9RHOB</name>
<comment type="caution">
    <text evidence="2">The sequence shown here is derived from an EMBL/GenBank/DDBJ whole genome shotgun (WGS) entry which is preliminary data.</text>
</comment>
<sequence>MTTPVSASHWDAVYDGRADRDLTWHQEDPQPSLDLVLQGGPAGNLSVIDIGAGRARLGRALIASGVRDLALLDLSPIALAGVTAQFADLAVQPRLIVADVTTWTPDRRWNVWHDRAVFHFLTEPEQRAAYRRRLIEATEPGARVIIATFAEDGPERCSGLPVMRHDAASLSRELGDGFELLQSFRHLHQTPSGRSQAFRYSVFRRR</sequence>
<evidence type="ECO:0000313" key="2">
    <source>
        <dbReference type="EMBL" id="PPB80959.1"/>
    </source>
</evidence>
<accession>A0A2S5JHR9</accession>
<evidence type="ECO:0000259" key="1">
    <source>
        <dbReference type="Pfam" id="PF13649"/>
    </source>
</evidence>
<keyword evidence="3" id="KW-1185">Reference proteome</keyword>
<dbReference type="RefSeq" id="WP_104070738.1">
    <property type="nucleotide sequence ID" value="NZ_PRDS01000004.1"/>
</dbReference>
<proteinExistence type="predicted"/>
<protein>
    <recommendedName>
        <fullName evidence="1">Methyltransferase domain-containing protein</fullName>
    </recommendedName>
</protein>
<dbReference type="InterPro" id="IPR029063">
    <property type="entry name" value="SAM-dependent_MTases_sf"/>
</dbReference>